<comment type="caution">
    <text evidence="1">The sequence shown here is derived from an EMBL/GenBank/DDBJ whole genome shotgun (WGS) entry which is preliminary data.</text>
</comment>
<evidence type="ECO:0000313" key="1">
    <source>
        <dbReference type="EMBL" id="CAI9612422.1"/>
    </source>
</evidence>
<sequence>MELPTDPRPSGSARVSKWSVLENSRIFSNLFTFDVRLAGEKKWPIVRPIFSSCVRGFRNSCAWGLLVEIQTGIRCSYRSSLQ</sequence>
<organism evidence="1 2">
    <name type="scientific">Staurois parvus</name>
    <dbReference type="NCBI Taxonomy" id="386267"/>
    <lineage>
        <taxon>Eukaryota</taxon>
        <taxon>Metazoa</taxon>
        <taxon>Chordata</taxon>
        <taxon>Craniata</taxon>
        <taxon>Vertebrata</taxon>
        <taxon>Euteleostomi</taxon>
        <taxon>Amphibia</taxon>
        <taxon>Batrachia</taxon>
        <taxon>Anura</taxon>
        <taxon>Neobatrachia</taxon>
        <taxon>Ranoidea</taxon>
        <taxon>Ranidae</taxon>
        <taxon>Staurois</taxon>
    </lineage>
</organism>
<reference evidence="1" key="1">
    <citation type="submission" date="2023-05" db="EMBL/GenBank/DDBJ databases">
        <authorList>
            <person name="Stuckert A."/>
        </authorList>
    </citation>
    <scope>NUCLEOTIDE SEQUENCE</scope>
</reference>
<dbReference type="EMBL" id="CATNWA010019300">
    <property type="protein sequence ID" value="CAI9612422.1"/>
    <property type="molecule type" value="Genomic_DNA"/>
</dbReference>
<protein>
    <submittedName>
        <fullName evidence="1">Uncharacterized protein</fullName>
    </submittedName>
</protein>
<dbReference type="Proteomes" id="UP001162483">
    <property type="component" value="Unassembled WGS sequence"/>
</dbReference>
<accession>A0ABN9GUB9</accession>
<proteinExistence type="predicted"/>
<name>A0ABN9GUB9_9NEOB</name>
<evidence type="ECO:0000313" key="2">
    <source>
        <dbReference type="Proteomes" id="UP001162483"/>
    </source>
</evidence>
<gene>
    <name evidence="1" type="ORF">SPARVUS_LOCUS14706723</name>
</gene>
<feature type="non-terminal residue" evidence="1">
    <location>
        <position position="82"/>
    </location>
</feature>
<keyword evidence="2" id="KW-1185">Reference proteome</keyword>